<dbReference type="EMBL" id="JBHTBW010000047">
    <property type="protein sequence ID" value="MFC7442289.1"/>
    <property type="molecule type" value="Genomic_DNA"/>
</dbReference>
<dbReference type="Proteomes" id="UP001596500">
    <property type="component" value="Unassembled WGS sequence"/>
</dbReference>
<dbReference type="RefSeq" id="WP_379866085.1">
    <property type="nucleotide sequence ID" value="NZ_JBHTBW010000047.1"/>
</dbReference>
<organism evidence="1 2">
    <name type="scientific">Laceyella putida</name>
    <dbReference type="NCBI Taxonomy" id="110101"/>
    <lineage>
        <taxon>Bacteria</taxon>
        <taxon>Bacillati</taxon>
        <taxon>Bacillota</taxon>
        <taxon>Bacilli</taxon>
        <taxon>Bacillales</taxon>
        <taxon>Thermoactinomycetaceae</taxon>
        <taxon>Laceyella</taxon>
    </lineage>
</organism>
<name>A0ABW2RMY2_9BACL</name>
<proteinExistence type="predicted"/>
<accession>A0ABW2RMY2</accession>
<protein>
    <recommendedName>
        <fullName evidence="3">UVR domain-containing protein</fullName>
    </recommendedName>
</protein>
<evidence type="ECO:0008006" key="3">
    <source>
        <dbReference type="Google" id="ProtNLM"/>
    </source>
</evidence>
<evidence type="ECO:0000313" key="1">
    <source>
        <dbReference type="EMBL" id="MFC7442289.1"/>
    </source>
</evidence>
<reference evidence="2" key="1">
    <citation type="journal article" date="2019" name="Int. J. Syst. Evol. Microbiol.">
        <title>The Global Catalogue of Microorganisms (GCM) 10K type strain sequencing project: providing services to taxonomists for standard genome sequencing and annotation.</title>
        <authorList>
            <consortium name="The Broad Institute Genomics Platform"/>
            <consortium name="The Broad Institute Genome Sequencing Center for Infectious Disease"/>
            <person name="Wu L."/>
            <person name="Ma J."/>
        </authorList>
    </citation>
    <scope>NUCLEOTIDE SEQUENCE [LARGE SCALE GENOMIC DNA]</scope>
    <source>
        <strain evidence="2">CGMCC 1.12942</strain>
    </source>
</reference>
<evidence type="ECO:0000313" key="2">
    <source>
        <dbReference type="Proteomes" id="UP001596500"/>
    </source>
</evidence>
<comment type="caution">
    <text evidence="1">The sequence shown here is derived from an EMBL/GenBank/DDBJ whole genome shotgun (WGS) entry which is preliminary data.</text>
</comment>
<sequence length="63" mass="7772">MEEVIRAYRCRDAEERIPILQMELDYELEKLHEALKNRNYHKIDQCKARLEEIRKEMLILEVL</sequence>
<keyword evidence="2" id="KW-1185">Reference proteome</keyword>
<gene>
    <name evidence="1" type="ORF">ACFQNG_14475</name>
</gene>